<evidence type="ECO:0000313" key="9">
    <source>
        <dbReference type="Proteomes" id="UP000749293"/>
    </source>
</evidence>
<dbReference type="PANTHER" id="PTHR43791:SF97">
    <property type="entry name" value="ALLANTOATE TRANSPORTER, PUTATIVE (AFU_ORTHOLOGUE AFUA_1G14700)-RELATED"/>
    <property type="match status" value="1"/>
</dbReference>
<feature type="transmembrane region" description="Helical" evidence="6">
    <location>
        <begin position="412"/>
        <end position="432"/>
    </location>
</feature>
<gene>
    <name evidence="8" type="ORF">GMORB2_1853</name>
</gene>
<keyword evidence="2" id="KW-0813">Transport</keyword>
<dbReference type="GO" id="GO:0016020">
    <property type="term" value="C:membrane"/>
    <property type="evidence" value="ECO:0007669"/>
    <property type="project" value="UniProtKB-SubCell"/>
</dbReference>
<feature type="domain" description="Major facilitator superfamily (MFS) profile" evidence="7">
    <location>
        <begin position="52"/>
        <end position="470"/>
    </location>
</feature>
<dbReference type="PROSITE" id="PS50850">
    <property type="entry name" value="MFS"/>
    <property type="match status" value="1"/>
</dbReference>
<organism evidence="8 9">
    <name type="scientific">Geosmithia morbida</name>
    <dbReference type="NCBI Taxonomy" id="1094350"/>
    <lineage>
        <taxon>Eukaryota</taxon>
        <taxon>Fungi</taxon>
        <taxon>Dikarya</taxon>
        <taxon>Ascomycota</taxon>
        <taxon>Pezizomycotina</taxon>
        <taxon>Sordariomycetes</taxon>
        <taxon>Hypocreomycetidae</taxon>
        <taxon>Hypocreales</taxon>
        <taxon>Bionectriaceae</taxon>
        <taxon>Geosmithia</taxon>
    </lineage>
</organism>
<feature type="transmembrane region" description="Helical" evidence="6">
    <location>
        <begin position="96"/>
        <end position="119"/>
    </location>
</feature>
<keyword evidence="9" id="KW-1185">Reference proteome</keyword>
<dbReference type="RefSeq" id="XP_035320098.1">
    <property type="nucleotide sequence ID" value="XM_035463834.1"/>
</dbReference>
<keyword evidence="4 6" id="KW-1133">Transmembrane helix</keyword>
<feature type="transmembrane region" description="Helical" evidence="6">
    <location>
        <begin position="216"/>
        <end position="236"/>
    </location>
</feature>
<dbReference type="PANTHER" id="PTHR43791">
    <property type="entry name" value="PERMEASE-RELATED"/>
    <property type="match status" value="1"/>
</dbReference>
<accession>A0A9P4YQV0</accession>
<feature type="transmembrane region" description="Helical" evidence="6">
    <location>
        <begin position="46"/>
        <end position="65"/>
    </location>
</feature>
<feature type="transmembrane region" description="Helical" evidence="6">
    <location>
        <begin position="187"/>
        <end position="204"/>
    </location>
</feature>
<dbReference type="InterPro" id="IPR020846">
    <property type="entry name" value="MFS_dom"/>
</dbReference>
<protein>
    <submittedName>
        <fullName evidence="8">Major Facilitator Superfamily</fullName>
    </submittedName>
</protein>
<dbReference type="Pfam" id="PF07690">
    <property type="entry name" value="MFS_1"/>
    <property type="match status" value="1"/>
</dbReference>
<feature type="transmembrane region" description="Helical" evidence="6">
    <location>
        <begin position="444"/>
        <end position="467"/>
    </location>
</feature>
<dbReference type="SUPFAM" id="SSF103473">
    <property type="entry name" value="MFS general substrate transporter"/>
    <property type="match status" value="1"/>
</dbReference>
<evidence type="ECO:0000256" key="1">
    <source>
        <dbReference type="ARBA" id="ARBA00004141"/>
    </source>
</evidence>
<feature type="transmembrane region" description="Helical" evidence="6">
    <location>
        <begin position="126"/>
        <end position="148"/>
    </location>
</feature>
<evidence type="ECO:0000259" key="7">
    <source>
        <dbReference type="PROSITE" id="PS50850"/>
    </source>
</evidence>
<dbReference type="GeneID" id="55968083"/>
<dbReference type="Gene3D" id="1.20.1250.20">
    <property type="entry name" value="MFS general substrate transporter like domains"/>
    <property type="match status" value="2"/>
</dbReference>
<evidence type="ECO:0000256" key="4">
    <source>
        <dbReference type="ARBA" id="ARBA00022989"/>
    </source>
</evidence>
<dbReference type="InterPro" id="IPR036259">
    <property type="entry name" value="MFS_trans_sf"/>
</dbReference>
<evidence type="ECO:0000256" key="6">
    <source>
        <dbReference type="SAM" id="Phobius"/>
    </source>
</evidence>
<dbReference type="Proteomes" id="UP000749293">
    <property type="component" value="Unassembled WGS sequence"/>
</dbReference>
<dbReference type="InterPro" id="IPR011701">
    <property type="entry name" value="MFS"/>
</dbReference>
<evidence type="ECO:0000313" key="8">
    <source>
        <dbReference type="EMBL" id="KAF4121446.1"/>
    </source>
</evidence>
<feature type="transmembrane region" description="Helical" evidence="6">
    <location>
        <begin position="348"/>
        <end position="367"/>
    </location>
</feature>
<keyword evidence="5 6" id="KW-0472">Membrane</keyword>
<comment type="subcellular location">
    <subcellularLocation>
        <location evidence="1">Membrane</location>
        <topology evidence="1">Multi-pass membrane protein</topology>
    </subcellularLocation>
</comment>
<dbReference type="OrthoDB" id="6730379at2759"/>
<feature type="transmembrane region" description="Helical" evidence="6">
    <location>
        <begin position="379"/>
        <end position="400"/>
    </location>
</feature>
<sequence length="506" mass="55571">MDNSKAGIYETSTITGDNEAQLPTGSKAAIQEAEDISTGTNRRLRLRADALVLPLLTMASVIALLDKACIRFSTNALGFAAIFGMKDDANLRGQQYSWLGSIVYFGYMIAQFPLGWILVKVPLAKLLGSIVMIWGVLVCSIVACNSFASLAAIRFLLGFFEAGVVPTNMIFMSLWYRREEQPLRTAIWYNTLAGVLGGIFAFAIGRLDSRYPTWKLIFLIYGSVSLVLGVAILLVLPDHPSRAWFYNADDKKNMVIRISANQTGNRANNRFEWKQVVEAVVDLRFFVLAIYALAWGIVNAGITNFNPLIISGFGYSAEKTSLLASPQAAVATFFPIVSSIVADFVLNIRCLIWVLSTLPGIIGAVLIRTLDPVSQRGGALAGVYLLGFYNVSWVMAMSLVISNNAGATKRSFASTSMSMLYAVGNIIGPQLFLDSQAPHYPLGLYAMMTAFAVQTVCGIAYFLLCFIENKRRDSKYGKVETQTFTRLETAQNDLTDGENKAFRYCL</sequence>
<reference evidence="8" key="1">
    <citation type="submission" date="2020-03" db="EMBL/GenBank/DDBJ databases">
        <title>Site-based positive gene gene selection in Geosmithia morbida across the United States reveals a broad range of putative effectors and factors for local host and environmental adapation.</title>
        <authorList>
            <person name="Onufrak A."/>
            <person name="Murdoch R.W."/>
            <person name="Gazis R."/>
            <person name="Huff M."/>
            <person name="Staton M."/>
            <person name="Klingeman W."/>
            <person name="Hadziabdic D."/>
        </authorList>
    </citation>
    <scope>NUCLEOTIDE SEQUENCE</scope>
    <source>
        <strain evidence="8">1262</strain>
    </source>
</reference>
<keyword evidence="3 6" id="KW-0812">Transmembrane</keyword>
<feature type="transmembrane region" description="Helical" evidence="6">
    <location>
        <begin position="154"/>
        <end position="175"/>
    </location>
</feature>
<dbReference type="GO" id="GO:0022857">
    <property type="term" value="F:transmembrane transporter activity"/>
    <property type="evidence" value="ECO:0007669"/>
    <property type="project" value="InterPro"/>
</dbReference>
<name>A0A9P4YQV0_9HYPO</name>
<evidence type="ECO:0000256" key="5">
    <source>
        <dbReference type="ARBA" id="ARBA00023136"/>
    </source>
</evidence>
<proteinExistence type="predicted"/>
<evidence type="ECO:0000256" key="2">
    <source>
        <dbReference type="ARBA" id="ARBA00022448"/>
    </source>
</evidence>
<dbReference type="EMBL" id="JAANYQ010000012">
    <property type="protein sequence ID" value="KAF4121446.1"/>
    <property type="molecule type" value="Genomic_DNA"/>
</dbReference>
<feature type="transmembrane region" description="Helical" evidence="6">
    <location>
        <begin position="322"/>
        <end position="341"/>
    </location>
</feature>
<dbReference type="AlphaFoldDB" id="A0A9P4YQV0"/>
<feature type="transmembrane region" description="Helical" evidence="6">
    <location>
        <begin position="283"/>
        <end position="302"/>
    </location>
</feature>
<comment type="caution">
    <text evidence="8">The sequence shown here is derived from an EMBL/GenBank/DDBJ whole genome shotgun (WGS) entry which is preliminary data.</text>
</comment>
<evidence type="ECO:0000256" key="3">
    <source>
        <dbReference type="ARBA" id="ARBA00022692"/>
    </source>
</evidence>